<protein>
    <submittedName>
        <fullName evidence="1">Uncharacterized protein YecE (DUF72 family)</fullName>
    </submittedName>
</protein>
<reference evidence="1 2" key="1">
    <citation type="submission" date="2018-10" db="EMBL/GenBank/DDBJ databases">
        <title>Genomic Encyclopedia of Archaeal and Bacterial Type Strains, Phase II (KMG-II): from individual species to whole genera.</title>
        <authorList>
            <person name="Goeker M."/>
        </authorList>
    </citation>
    <scope>NUCLEOTIDE SEQUENCE [LARGE SCALE GENOMIC DNA]</scope>
    <source>
        <strain evidence="1 2">DSM 16510</strain>
    </source>
</reference>
<proteinExistence type="predicted"/>
<accession>A0A497XRZ4</accession>
<comment type="caution">
    <text evidence="1">The sequence shown here is derived from an EMBL/GenBank/DDBJ whole genome shotgun (WGS) entry which is preliminary data.</text>
</comment>
<gene>
    <name evidence="1" type="ORF">BCF55_1218</name>
</gene>
<dbReference type="PANTHER" id="PTHR30348:SF4">
    <property type="entry name" value="DUF72 DOMAIN-CONTAINING PROTEIN"/>
    <property type="match status" value="1"/>
</dbReference>
<dbReference type="RefSeq" id="WP_121011466.1">
    <property type="nucleotide sequence ID" value="NZ_RCCJ01000001.1"/>
</dbReference>
<dbReference type="Proteomes" id="UP000267841">
    <property type="component" value="Unassembled WGS sequence"/>
</dbReference>
<dbReference type="SUPFAM" id="SSF117396">
    <property type="entry name" value="TM1631-like"/>
    <property type="match status" value="1"/>
</dbReference>
<evidence type="ECO:0000313" key="1">
    <source>
        <dbReference type="EMBL" id="RLJ70930.1"/>
    </source>
</evidence>
<name>A0A497XRZ4_9AQUI</name>
<dbReference type="Gene3D" id="3.20.20.410">
    <property type="entry name" value="Protein of unknown function UPF0759"/>
    <property type="match status" value="1"/>
</dbReference>
<evidence type="ECO:0000313" key="2">
    <source>
        <dbReference type="Proteomes" id="UP000267841"/>
    </source>
</evidence>
<sequence length="251" mass="30475">MREEDKVYFLGCSGYFYWGWKGKFYPQELQPKEWLSYYARLFNTVEINSTFYNFPKVSNLRRFYKETPRGFLFSVKMNRTITHVRKLRDVADMIRDFYGVVREGLREKLGCILFQLPPSYKYSEQNLERVLCQLDSDFKNVIEFRHESWWRDEVYKALRDRDITFCSVSSPKFPEVLIQTSDTVYIRFHGKEGWYRYNYSEEELKEWAERIRNSSAREVFAYFNNDYNAYAPHNCLKLAELLDIKPYREVS</sequence>
<dbReference type="OrthoDB" id="9780310at2"/>
<dbReference type="InterPro" id="IPR036520">
    <property type="entry name" value="UPF0759_sf"/>
</dbReference>
<dbReference type="PANTHER" id="PTHR30348">
    <property type="entry name" value="UNCHARACTERIZED PROTEIN YECE"/>
    <property type="match status" value="1"/>
</dbReference>
<dbReference type="EMBL" id="RCCJ01000001">
    <property type="protein sequence ID" value="RLJ70930.1"/>
    <property type="molecule type" value="Genomic_DNA"/>
</dbReference>
<dbReference type="InterPro" id="IPR002763">
    <property type="entry name" value="DUF72"/>
</dbReference>
<dbReference type="Pfam" id="PF01904">
    <property type="entry name" value="DUF72"/>
    <property type="match status" value="1"/>
</dbReference>
<keyword evidence="2" id="KW-1185">Reference proteome</keyword>
<dbReference type="AlphaFoldDB" id="A0A497XRZ4"/>
<organism evidence="1 2">
    <name type="scientific">Hydrogenivirga caldilitoris</name>
    <dbReference type="NCBI Taxonomy" id="246264"/>
    <lineage>
        <taxon>Bacteria</taxon>
        <taxon>Pseudomonadati</taxon>
        <taxon>Aquificota</taxon>
        <taxon>Aquificia</taxon>
        <taxon>Aquificales</taxon>
        <taxon>Aquificaceae</taxon>
        <taxon>Hydrogenivirga</taxon>
    </lineage>
</organism>